<evidence type="ECO:0000313" key="2">
    <source>
        <dbReference type="Proteomes" id="UP000319976"/>
    </source>
</evidence>
<keyword evidence="2" id="KW-1185">Reference proteome</keyword>
<dbReference type="AlphaFoldDB" id="A0A517T5U8"/>
<reference evidence="1 2" key="1">
    <citation type="submission" date="2019-02" db="EMBL/GenBank/DDBJ databases">
        <title>Deep-cultivation of Planctomycetes and their phenomic and genomic characterization uncovers novel biology.</title>
        <authorList>
            <person name="Wiegand S."/>
            <person name="Jogler M."/>
            <person name="Boedeker C."/>
            <person name="Pinto D."/>
            <person name="Vollmers J."/>
            <person name="Rivas-Marin E."/>
            <person name="Kohn T."/>
            <person name="Peeters S.H."/>
            <person name="Heuer A."/>
            <person name="Rast P."/>
            <person name="Oberbeckmann S."/>
            <person name="Bunk B."/>
            <person name="Jeske O."/>
            <person name="Meyerdierks A."/>
            <person name="Storesund J.E."/>
            <person name="Kallscheuer N."/>
            <person name="Luecker S."/>
            <person name="Lage O.M."/>
            <person name="Pohl T."/>
            <person name="Merkel B.J."/>
            <person name="Hornburger P."/>
            <person name="Mueller R.-W."/>
            <person name="Bruemmer F."/>
            <person name="Labrenz M."/>
            <person name="Spormann A.M."/>
            <person name="Op den Camp H."/>
            <person name="Overmann J."/>
            <person name="Amann R."/>
            <person name="Jetten M.S.M."/>
            <person name="Mascher T."/>
            <person name="Medema M.H."/>
            <person name="Devos D.P."/>
            <person name="Kaster A.-K."/>
            <person name="Ovreas L."/>
            <person name="Rohde M."/>
            <person name="Galperin M.Y."/>
            <person name="Jogler C."/>
        </authorList>
    </citation>
    <scope>NUCLEOTIDE SEQUENCE [LARGE SCALE GENOMIC DNA]</scope>
    <source>
        <strain evidence="1 2">V22</strain>
    </source>
</reference>
<dbReference type="PROSITE" id="PS51257">
    <property type="entry name" value="PROKAR_LIPOPROTEIN"/>
    <property type="match status" value="1"/>
</dbReference>
<dbReference type="OrthoDB" id="215020at2"/>
<evidence type="ECO:0000313" key="1">
    <source>
        <dbReference type="EMBL" id="QDT63739.1"/>
    </source>
</evidence>
<evidence type="ECO:0008006" key="3">
    <source>
        <dbReference type="Google" id="ProtNLM"/>
    </source>
</evidence>
<dbReference type="Proteomes" id="UP000319976">
    <property type="component" value="Chromosome"/>
</dbReference>
<proteinExistence type="predicted"/>
<dbReference type="RefSeq" id="WP_145260277.1">
    <property type="nucleotide sequence ID" value="NZ_CP036316.1"/>
</dbReference>
<sequence length="242" mass="25873">MKPTARKLILLPTIALFGMLSVGCASTSLGLAGLKGKKSCDSTVSCDTKSCDTKGCKSCKLGLGFKDCDLGCKSCNGCGFLGWGWWNCRHLAIPDTLPLGTTVRAHYHTMETNAEASDFVLHRYEFVDSTAELTPAGKDHIVEVAARMKSAPFPVVVERSEHNSDPELDAVRRELVAAVLTDFGVPEADQRTFVSPAYNKAANSAEARMDYYNFIYTRGGNNVGFNGGNTGFGGFGGGGFGF</sequence>
<dbReference type="EMBL" id="CP036316">
    <property type="protein sequence ID" value="QDT63739.1"/>
    <property type="molecule type" value="Genomic_DNA"/>
</dbReference>
<gene>
    <name evidence="1" type="ORF">V22_09640</name>
</gene>
<accession>A0A517T5U8</accession>
<protein>
    <recommendedName>
        <fullName evidence="3">Lipoprotein</fullName>
    </recommendedName>
</protein>
<dbReference type="KEGG" id="chya:V22_09640"/>
<organism evidence="1 2">
    <name type="scientific">Calycomorphotria hydatis</name>
    <dbReference type="NCBI Taxonomy" id="2528027"/>
    <lineage>
        <taxon>Bacteria</taxon>
        <taxon>Pseudomonadati</taxon>
        <taxon>Planctomycetota</taxon>
        <taxon>Planctomycetia</taxon>
        <taxon>Planctomycetales</taxon>
        <taxon>Planctomycetaceae</taxon>
        <taxon>Calycomorphotria</taxon>
    </lineage>
</organism>
<name>A0A517T5U8_9PLAN</name>